<name>A0ABT3L192_9CYAN</name>
<dbReference type="PANTHER" id="PTHR44943">
    <property type="entry name" value="CELLULOSE SYNTHASE OPERON PROTEIN C"/>
    <property type="match status" value="1"/>
</dbReference>
<organism evidence="5 6">
    <name type="scientific">Spirulina subsalsa FACHB-351</name>
    <dbReference type="NCBI Taxonomy" id="234711"/>
    <lineage>
        <taxon>Bacteria</taxon>
        <taxon>Bacillati</taxon>
        <taxon>Cyanobacteriota</taxon>
        <taxon>Cyanophyceae</taxon>
        <taxon>Spirulinales</taxon>
        <taxon>Spirulinaceae</taxon>
        <taxon>Spirulina</taxon>
    </lineage>
</organism>
<dbReference type="PROSITE" id="PS50005">
    <property type="entry name" value="TPR"/>
    <property type="match status" value="1"/>
</dbReference>
<feature type="region of interest" description="Disordered" evidence="4">
    <location>
        <begin position="253"/>
        <end position="272"/>
    </location>
</feature>
<accession>A0ABT3L192</accession>
<proteinExistence type="predicted"/>
<keyword evidence="6" id="KW-1185">Reference proteome</keyword>
<evidence type="ECO:0000256" key="1">
    <source>
        <dbReference type="ARBA" id="ARBA00022737"/>
    </source>
</evidence>
<evidence type="ECO:0000256" key="3">
    <source>
        <dbReference type="PROSITE-ProRule" id="PRU00339"/>
    </source>
</evidence>
<protein>
    <submittedName>
        <fullName evidence="5">Tetratricopeptide repeat protein</fullName>
    </submittedName>
</protein>
<dbReference type="Proteomes" id="UP001526426">
    <property type="component" value="Unassembled WGS sequence"/>
</dbReference>
<evidence type="ECO:0000256" key="4">
    <source>
        <dbReference type="SAM" id="MobiDB-lite"/>
    </source>
</evidence>
<evidence type="ECO:0000256" key="2">
    <source>
        <dbReference type="ARBA" id="ARBA00022803"/>
    </source>
</evidence>
<comment type="caution">
    <text evidence="5">The sequence shown here is derived from an EMBL/GenBank/DDBJ whole genome shotgun (WGS) entry which is preliminary data.</text>
</comment>
<keyword evidence="1" id="KW-0677">Repeat</keyword>
<dbReference type="Pfam" id="PF14559">
    <property type="entry name" value="TPR_19"/>
    <property type="match status" value="2"/>
</dbReference>
<dbReference type="InterPro" id="IPR051685">
    <property type="entry name" value="Ycf3/AcsC/BcsC/TPR_MFPF"/>
</dbReference>
<dbReference type="SMART" id="SM00028">
    <property type="entry name" value="TPR"/>
    <property type="match status" value="5"/>
</dbReference>
<dbReference type="InterPro" id="IPR011990">
    <property type="entry name" value="TPR-like_helical_dom_sf"/>
</dbReference>
<sequence length="272" mass="29948">MLVAVLVLFIGVPLLPLVSSALRGGTRPVANNSASGFQLSVADQTELENRAHSYELVLRDDPNNTTVLRRLLEVRLEQGKLQQALAPLETLSQLQPEQPDYTILLAQARQHLGDYEGSFRAYDRILQANPGDVNALQGMINLQLQQNRPEGAIGRLQDTLKLAAQANAANPGSVDVASVQLLLGWVYAYQERFTEAIAIYDQIMSANPGDFRPVWAKAEILKQQGQYSQAKPLYQAAVALAPPRYKDQIQQIADQLAQMPPPTQDSPEESPE</sequence>
<dbReference type="EMBL" id="JAIHOM010000010">
    <property type="protein sequence ID" value="MCW6035270.1"/>
    <property type="molecule type" value="Genomic_DNA"/>
</dbReference>
<reference evidence="5 6" key="1">
    <citation type="submission" date="2021-08" db="EMBL/GenBank/DDBJ databases">
        <title>Draft genome sequence of Spirulina subsalsa with high tolerance to salinity and hype-accumulation of phycocyanin.</title>
        <authorList>
            <person name="Pei H."/>
            <person name="Jiang L."/>
        </authorList>
    </citation>
    <scope>NUCLEOTIDE SEQUENCE [LARGE SCALE GENOMIC DNA]</scope>
    <source>
        <strain evidence="5 6">FACHB-351</strain>
    </source>
</reference>
<dbReference type="SUPFAM" id="SSF48452">
    <property type="entry name" value="TPR-like"/>
    <property type="match status" value="1"/>
</dbReference>
<evidence type="ECO:0000313" key="6">
    <source>
        <dbReference type="Proteomes" id="UP001526426"/>
    </source>
</evidence>
<keyword evidence="2 3" id="KW-0802">TPR repeat</keyword>
<dbReference type="InterPro" id="IPR019734">
    <property type="entry name" value="TPR_rpt"/>
</dbReference>
<dbReference type="PANTHER" id="PTHR44943:SF8">
    <property type="entry name" value="TPR REPEAT-CONTAINING PROTEIN MJ0263"/>
    <property type="match status" value="1"/>
</dbReference>
<feature type="repeat" description="TPR" evidence="3">
    <location>
        <begin position="177"/>
        <end position="210"/>
    </location>
</feature>
<evidence type="ECO:0000313" key="5">
    <source>
        <dbReference type="EMBL" id="MCW6035270.1"/>
    </source>
</evidence>
<dbReference type="Gene3D" id="1.25.40.10">
    <property type="entry name" value="Tetratricopeptide repeat domain"/>
    <property type="match status" value="2"/>
</dbReference>
<gene>
    <name evidence="5" type="ORF">K4A83_03145</name>
</gene>